<evidence type="ECO:0000256" key="3">
    <source>
        <dbReference type="ARBA" id="ARBA00022448"/>
    </source>
</evidence>
<dbReference type="PANTHER" id="PTHR30472">
    <property type="entry name" value="FERRIC ENTEROBACTIN TRANSPORT SYSTEM PERMEASE PROTEIN"/>
    <property type="match status" value="1"/>
</dbReference>
<dbReference type="InterPro" id="IPR000522">
    <property type="entry name" value="ABC_transptr_permease_BtuC"/>
</dbReference>
<comment type="subcellular location">
    <subcellularLocation>
        <location evidence="1">Cell membrane</location>
        <topology evidence="1">Multi-pass membrane protein</topology>
    </subcellularLocation>
</comment>
<evidence type="ECO:0000256" key="7">
    <source>
        <dbReference type="ARBA" id="ARBA00023136"/>
    </source>
</evidence>
<feature type="transmembrane region" description="Helical" evidence="8">
    <location>
        <begin position="183"/>
        <end position="202"/>
    </location>
</feature>
<feature type="transmembrane region" description="Helical" evidence="8">
    <location>
        <begin position="154"/>
        <end position="177"/>
    </location>
</feature>
<feature type="transmembrane region" description="Helical" evidence="8">
    <location>
        <begin position="25"/>
        <end position="44"/>
    </location>
</feature>
<name>A0A645GLW8_9ZZZZ</name>
<keyword evidence="4" id="KW-1003">Cell membrane</keyword>
<dbReference type="CDD" id="cd06550">
    <property type="entry name" value="TM_ABC_iron-siderophores_like"/>
    <property type="match status" value="1"/>
</dbReference>
<dbReference type="GO" id="GO:0022857">
    <property type="term" value="F:transmembrane transporter activity"/>
    <property type="evidence" value="ECO:0007669"/>
    <property type="project" value="InterPro"/>
</dbReference>
<comment type="caution">
    <text evidence="9">The sequence shown here is derived from an EMBL/GenBank/DDBJ whole genome shotgun (WGS) entry which is preliminary data.</text>
</comment>
<keyword evidence="7 8" id="KW-0472">Membrane</keyword>
<proteinExistence type="inferred from homology"/>
<dbReference type="Pfam" id="PF01032">
    <property type="entry name" value="FecCD"/>
    <property type="match status" value="1"/>
</dbReference>
<reference evidence="9" key="1">
    <citation type="submission" date="2019-08" db="EMBL/GenBank/DDBJ databases">
        <authorList>
            <person name="Kucharzyk K."/>
            <person name="Murdoch R.W."/>
            <person name="Higgins S."/>
            <person name="Loffler F."/>
        </authorList>
    </citation>
    <scope>NUCLEOTIDE SEQUENCE</scope>
</reference>
<dbReference type="AlphaFoldDB" id="A0A645GLW8"/>
<dbReference type="InterPro" id="IPR037294">
    <property type="entry name" value="ABC_BtuC-like"/>
</dbReference>
<evidence type="ECO:0000313" key="9">
    <source>
        <dbReference type="EMBL" id="MPN27216.1"/>
    </source>
</evidence>
<keyword evidence="3" id="KW-0813">Transport</keyword>
<evidence type="ECO:0000256" key="8">
    <source>
        <dbReference type="SAM" id="Phobius"/>
    </source>
</evidence>
<accession>A0A645GLW8</accession>
<dbReference type="Gene3D" id="1.10.3470.10">
    <property type="entry name" value="ABC transporter involved in vitamin B12 uptake, BtuC"/>
    <property type="match status" value="1"/>
</dbReference>
<evidence type="ECO:0000256" key="2">
    <source>
        <dbReference type="ARBA" id="ARBA00007935"/>
    </source>
</evidence>
<feature type="transmembrane region" description="Helical" evidence="8">
    <location>
        <begin position="56"/>
        <end position="87"/>
    </location>
</feature>
<feature type="transmembrane region" description="Helical" evidence="8">
    <location>
        <begin position="114"/>
        <end position="142"/>
    </location>
</feature>
<keyword evidence="6 8" id="KW-1133">Transmembrane helix</keyword>
<dbReference type="PANTHER" id="PTHR30472:SF25">
    <property type="entry name" value="ABC TRANSPORTER PERMEASE PROTEIN MJ0876-RELATED"/>
    <property type="match status" value="1"/>
</dbReference>
<evidence type="ECO:0000256" key="6">
    <source>
        <dbReference type="ARBA" id="ARBA00022989"/>
    </source>
</evidence>
<sequence length="210" mass="22718">MVGGLLAFVLTMLIAEKSGGSSLNYVLGGVVIGLAFSAFQSMILSMAGSQLHNAMFWLFGSFANVTWNNVWFIFIPALAMSLIPLFWAKELNLVLLGEEQARQMGLNVRSFNRWMMVLASVITSVCVAFVGIIGFVGLVVPHLCRMILGGDHRLVLPASIITGGALMMAADLAARMIFVPFELPVGAITTLIGTPLFAYLLIKRGRMYNG</sequence>
<dbReference type="SUPFAM" id="SSF81345">
    <property type="entry name" value="ABC transporter involved in vitamin B12 uptake, BtuC"/>
    <property type="match status" value="1"/>
</dbReference>
<evidence type="ECO:0000256" key="1">
    <source>
        <dbReference type="ARBA" id="ARBA00004651"/>
    </source>
</evidence>
<protein>
    <submittedName>
        <fullName evidence="9">Vitamin B12 import system permease protein BtuC</fullName>
    </submittedName>
</protein>
<keyword evidence="5 8" id="KW-0812">Transmembrane</keyword>
<organism evidence="9">
    <name type="scientific">bioreactor metagenome</name>
    <dbReference type="NCBI Taxonomy" id="1076179"/>
    <lineage>
        <taxon>unclassified sequences</taxon>
        <taxon>metagenomes</taxon>
        <taxon>ecological metagenomes</taxon>
    </lineage>
</organism>
<dbReference type="EMBL" id="VSSQ01077022">
    <property type="protein sequence ID" value="MPN27216.1"/>
    <property type="molecule type" value="Genomic_DNA"/>
</dbReference>
<dbReference type="GO" id="GO:0005886">
    <property type="term" value="C:plasma membrane"/>
    <property type="evidence" value="ECO:0007669"/>
    <property type="project" value="UniProtKB-SubCell"/>
</dbReference>
<comment type="similarity">
    <text evidence="2">Belongs to the binding-protein-dependent transport system permease family. FecCD subfamily.</text>
</comment>
<evidence type="ECO:0000256" key="4">
    <source>
        <dbReference type="ARBA" id="ARBA00022475"/>
    </source>
</evidence>
<gene>
    <name evidence="9" type="primary">btuC_10</name>
    <name evidence="9" type="ORF">SDC9_174644</name>
</gene>
<evidence type="ECO:0000256" key="5">
    <source>
        <dbReference type="ARBA" id="ARBA00022692"/>
    </source>
</evidence>